<evidence type="ECO:0000313" key="5">
    <source>
        <dbReference type="Proteomes" id="UP000019380"/>
    </source>
</evidence>
<comment type="caution">
    <text evidence="4">The sequence shown here is derived from an EMBL/GenBank/DDBJ whole genome shotgun (WGS) entry which is preliminary data.</text>
</comment>
<evidence type="ECO:0000313" key="4">
    <source>
        <dbReference type="EMBL" id="CDM06948.1"/>
    </source>
</evidence>
<evidence type="ECO:0000259" key="2">
    <source>
        <dbReference type="Pfam" id="PF13448"/>
    </source>
</evidence>
<feature type="chain" id="PRO_5003065420" description="LruC domain-containing protein" evidence="1">
    <location>
        <begin position="29"/>
        <end position="655"/>
    </location>
</feature>
<dbReference type="InterPro" id="IPR025193">
    <property type="entry name" value="DUF4114"/>
</dbReference>
<dbReference type="Proteomes" id="UP000019380">
    <property type="component" value="Unassembled WGS sequence"/>
</dbReference>
<dbReference type="Pfam" id="PF16130">
    <property type="entry name" value="DUF4842"/>
    <property type="match status" value="1"/>
</dbReference>
<name>D4VEU4_9BACE</name>
<accession>D4VEU4</accession>
<reference evidence="4 5" key="1">
    <citation type="submission" date="2013-12" db="EMBL/GenBank/DDBJ databases">
        <title>Improved hybrid genome assemblies of Bacteroides xylanisolvens SD CC 1b and Bacteroides xylanisolvens SD CC 2a using Illumina and 454 Sequencing.</title>
        <authorList>
            <person name="Ramaraj T."/>
            <person name="Sundararajan A."/>
            <person name="Mudge J."/>
            <person name="Schilkey F.D."/>
            <person name="Delvecchio V."/>
            <person name="Donlon M."/>
            <person name="Ziemer C."/>
        </authorList>
    </citation>
    <scope>NUCLEOTIDE SEQUENCE [LARGE SCALE GENOMIC DNA]</scope>
</reference>
<proteinExistence type="predicted"/>
<feature type="domain" description="DUF4842" evidence="3">
    <location>
        <begin position="456"/>
        <end position="654"/>
    </location>
</feature>
<gene>
    <name evidence="4" type="ORF">BN890_45660</name>
</gene>
<dbReference type="InterPro" id="IPR032295">
    <property type="entry name" value="DUF4842"/>
</dbReference>
<organism evidence="4 5">
    <name type="scientific">Bacteroides xylanisolvens SD CC 1b</name>
    <dbReference type="NCBI Taxonomy" id="702447"/>
    <lineage>
        <taxon>Bacteria</taxon>
        <taxon>Pseudomonadati</taxon>
        <taxon>Bacteroidota</taxon>
        <taxon>Bacteroidia</taxon>
        <taxon>Bacteroidales</taxon>
        <taxon>Bacteroidaceae</taxon>
        <taxon>Bacteroides</taxon>
    </lineage>
</organism>
<feature type="domain" description="DUF4114" evidence="2">
    <location>
        <begin position="323"/>
        <end position="399"/>
    </location>
</feature>
<evidence type="ECO:0000256" key="1">
    <source>
        <dbReference type="SAM" id="SignalP"/>
    </source>
</evidence>
<dbReference type="InterPro" id="IPR031025">
    <property type="entry name" value="LruC_dom"/>
</dbReference>
<evidence type="ECO:0000259" key="3">
    <source>
        <dbReference type="Pfam" id="PF16130"/>
    </source>
</evidence>
<protein>
    <recommendedName>
        <fullName evidence="6">LruC domain-containing protein</fullName>
    </recommendedName>
</protein>
<dbReference type="Pfam" id="PF13448">
    <property type="entry name" value="DUF4114"/>
    <property type="match status" value="1"/>
</dbReference>
<feature type="signal peptide" evidence="1">
    <location>
        <begin position="1"/>
        <end position="28"/>
    </location>
</feature>
<dbReference type="NCBIfam" id="TIGR04456">
    <property type="entry name" value="LruC_dom"/>
    <property type="match status" value="1"/>
</dbReference>
<keyword evidence="1" id="KW-0732">Signal</keyword>
<evidence type="ECO:0008006" key="6">
    <source>
        <dbReference type="Google" id="ProtNLM"/>
    </source>
</evidence>
<sequence>MMYFNLPKRMINITKLVCVIGVVSVAFSSCLQKDVYDPANSGDKEEEVTLDNYFDFATTKNIQLNIDYGKECPRAYFEVYAENPLSYVAEGGQIIKKAGVSHIATGFTDIQGRYIKPASFPTAVSEVYIYSPDFGVPTLYKTKVVGSDVSAKITFENALDVTPVDSSTRSAQTRSSLKFITNVIPNVLGTWNVNTGRPNYLDTSKKINVDATLKSYITTYFPEGKNNVGTNLVSDDADILIKEDANVVVNYFGGDTGAQSVFAYYCYSENASIDEIRQAAKHACVIFPNAHKSNLGNYSGVAVNLKYINETGSFPEEEPERIPAGTKIGFLIWNDGWRGVKANGNMFYSTKSLNSDKISHTAIFAAKNKAGDRVNVITMEDWKNGENDYNDVAFVISSNPIAAIEVPDVPNPGDRQGTEKYSGVLGFEDNWPEQGDYDLNDVVMKYQSSVDYNIDNKVLNIIDKFTLAWTGANYKNSFAYEVPFDLSKASKVTVNGSETSSYSGNVITLFKDAKAELGVSNVNAEDMINQNIQEKTYTVSIQFNNPTLDKSVVVAPYNPFIKVFNSATEVHLTDHKPTTGANNRFPSGADISRGDVDGTYFICKDGFPFAIHVDARLDASILNLDLKKENQRIDKTYPKFAEWAKTRDPQIKWWK</sequence>
<dbReference type="EMBL" id="CBXG010000049">
    <property type="protein sequence ID" value="CDM06948.1"/>
    <property type="molecule type" value="Genomic_DNA"/>
</dbReference>
<dbReference type="RefSeq" id="WP_004313294.1">
    <property type="nucleotide sequence ID" value="NZ_ADKP01000002.1"/>
</dbReference>
<dbReference type="AlphaFoldDB" id="D4VEU4"/>